<sequence>MRVLITGATGYVGQAVAVALAGAGHEVHALTRDPGSDRARALEDFGVRPLRGRLADRAELSGMLAGADAVVHTAFDPHDPVGADRALFGALADVGGRRHLVYTTGCSVYGEHAHAVLTPRTPVDGGNLRARLEAELRSAGLPHTVLRPGMVHGGDARSSIVGDWFREARSSGPVHRGRRDKVWSWIHVEDLARAYTAVLRAPEEHDGRAYLLADARPVAPLAVVEAAARAAGRTDALAFAPVEDEKPVYRVFDRDEVIDSSAARDALGWTPQESDVLAALPASFRQWSAART</sequence>
<dbReference type="SUPFAM" id="SSF51735">
    <property type="entry name" value="NAD(P)-binding Rossmann-fold domains"/>
    <property type="match status" value="1"/>
</dbReference>
<dbReference type="InterPro" id="IPR001509">
    <property type="entry name" value="Epimerase_deHydtase"/>
</dbReference>
<evidence type="ECO:0000313" key="2">
    <source>
        <dbReference type="EMBL" id="MDJ1135242.1"/>
    </source>
</evidence>
<keyword evidence="3" id="KW-1185">Reference proteome</keyword>
<dbReference type="RefSeq" id="WP_274040635.1">
    <property type="nucleotide sequence ID" value="NZ_JANCPR020000027.1"/>
</dbReference>
<feature type="domain" description="NAD-dependent epimerase/dehydratase" evidence="1">
    <location>
        <begin position="3"/>
        <end position="211"/>
    </location>
</feature>
<comment type="caution">
    <text evidence="2">The sequence shown here is derived from an EMBL/GenBank/DDBJ whole genome shotgun (WGS) entry which is preliminary data.</text>
</comment>
<name>A0ABT7A1N1_9ACTN</name>
<protein>
    <submittedName>
        <fullName evidence="2">NAD-dependent epimerase/dehydratase family protein</fullName>
    </submittedName>
</protein>
<dbReference type="PANTHER" id="PTHR48079:SF6">
    <property type="entry name" value="NAD(P)-BINDING DOMAIN-CONTAINING PROTEIN-RELATED"/>
    <property type="match status" value="1"/>
</dbReference>
<dbReference type="Pfam" id="PF01370">
    <property type="entry name" value="Epimerase"/>
    <property type="match status" value="1"/>
</dbReference>
<evidence type="ECO:0000259" key="1">
    <source>
        <dbReference type="Pfam" id="PF01370"/>
    </source>
</evidence>
<evidence type="ECO:0000313" key="3">
    <source>
        <dbReference type="Proteomes" id="UP001214441"/>
    </source>
</evidence>
<dbReference type="Gene3D" id="3.40.50.720">
    <property type="entry name" value="NAD(P)-binding Rossmann-like Domain"/>
    <property type="match status" value="1"/>
</dbReference>
<gene>
    <name evidence="2" type="ORF">NMN56_025420</name>
</gene>
<dbReference type="InterPro" id="IPR036291">
    <property type="entry name" value="NAD(P)-bd_dom_sf"/>
</dbReference>
<proteinExistence type="predicted"/>
<dbReference type="Proteomes" id="UP001214441">
    <property type="component" value="Unassembled WGS sequence"/>
</dbReference>
<dbReference type="InterPro" id="IPR051783">
    <property type="entry name" value="NAD(P)-dependent_oxidoreduct"/>
</dbReference>
<reference evidence="2 3" key="1">
    <citation type="submission" date="2023-05" db="EMBL/GenBank/DDBJ databases">
        <title>Streptantibioticus silvisoli sp. nov., acidotolerant actinomycetes 1 from pine litter.</title>
        <authorList>
            <person name="Swiecimska M."/>
            <person name="Golinska P."/>
            <person name="Sangal V."/>
            <person name="Wachnowicz B."/>
            <person name="Goodfellow M."/>
        </authorList>
    </citation>
    <scope>NUCLEOTIDE SEQUENCE [LARGE SCALE GENOMIC DNA]</scope>
    <source>
        <strain evidence="2 3">DSM 42109</strain>
    </source>
</reference>
<organism evidence="2 3">
    <name type="scientific">Streptomyces iconiensis</name>
    <dbReference type="NCBI Taxonomy" id="1384038"/>
    <lineage>
        <taxon>Bacteria</taxon>
        <taxon>Bacillati</taxon>
        <taxon>Actinomycetota</taxon>
        <taxon>Actinomycetes</taxon>
        <taxon>Kitasatosporales</taxon>
        <taxon>Streptomycetaceae</taxon>
        <taxon>Streptomyces</taxon>
    </lineage>
</organism>
<dbReference type="PANTHER" id="PTHR48079">
    <property type="entry name" value="PROTEIN YEEZ"/>
    <property type="match status" value="1"/>
</dbReference>
<dbReference type="EMBL" id="JANCPR020000027">
    <property type="protein sequence ID" value="MDJ1135242.1"/>
    <property type="molecule type" value="Genomic_DNA"/>
</dbReference>
<accession>A0ABT7A1N1</accession>